<evidence type="ECO:0000313" key="5">
    <source>
        <dbReference type="EMBL" id="GAG98043.1"/>
    </source>
</evidence>
<sequence length="150" mass="17304">KMAEIYHSCEESEWKPFNETKTTLEALSNVSNLKIGLISNHPNHKTIKNMIENNNLKQYFDIIVTSAKFGKRKPNPDIFLYTLKKMGLEKHDAKDCIMVGDEAADAIGANRVGMQILLKEREYKFPYDREITTPNLIKIKSIKEVLNYIN</sequence>
<dbReference type="EMBL" id="BART01019936">
    <property type="protein sequence ID" value="GAG98043.1"/>
    <property type="molecule type" value="Genomic_DNA"/>
</dbReference>
<dbReference type="NCBIfam" id="TIGR01509">
    <property type="entry name" value="HAD-SF-IA-v3"/>
    <property type="match status" value="1"/>
</dbReference>
<protein>
    <recommendedName>
        <fullName evidence="6">HAD family hydrolase</fullName>
    </recommendedName>
</protein>
<dbReference type="Pfam" id="PF13419">
    <property type="entry name" value="HAD_2"/>
    <property type="match status" value="1"/>
</dbReference>
<dbReference type="PANTHER" id="PTHR46470:SF2">
    <property type="entry name" value="GLYCERALDEHYDE 3-PHOSPHATE PHOSPHATASE"/>
    <property type="match status" value="1"/>
</dbReference>
<dbReference type="InterPro" id="IPR041492">
    <property type="entry name" value="HAD_2"/>
</dbReference>
<reference evidence="5" key="1">
    <citation type="journal article" date="2014" name="Front. Microbiol.">
        <title>High frequency of phylogenetically diverse reductive dehalogenase-homologous genes in deep subseafloor sedimentary metagenomes.</title>
        <authorList>
            <person name="Kawai M."/>
            <person name="Futagami T."/>
            <person name="Toyoda A."/>
            <person name="Takaki Y."/>
            <person name="Nishi S."/>
            <person name="Hori S."/>
            <person name="Arai W."/>
            <person name="Tsubouchi T."/>
            <person name="Morono Y."/>
            <person name="Uchiyama I."/>
            <person name="Ito T."/>
            <person name="Fujiyama A."/>
            <person name="Inagaki F."/>
            <person name="Takami H."/>
        </authorList>
    </citation>
    <scope>NUCLEOTIDE SEQUENCE</scope>
    <source>
        <strain evidence="5">Expedition CK06-06</strain>
    </source>
</reference>
<evidence type="ECO:0000256" key="1">
    <source>
        <dbReference type="ARBA" id="ARBA00001946"/>
    </source>
</evidence>
<evidence type="ECO:0008006" key="6">
    <source>
        <dbReference type="Google" id="ProtNLM"/>
    </source>
</evidence>
<dbReference type="InterPro" id="IPR023214">
    <property type="entry name" value="HAD_sf"/>
</dbReference>
<keyword evidence="4" id="KW-0460">Magnesium</keyword>
<keyword evidence="2" id="KW-0479">Metal-binding</keyword>
<comment type="cofactor">
    <cofactor evidence="1">
        <name>Mg(2+)</name>
        <dbReference type="ChEBI" id="CHEBI:18420"/>
    </cofactor>
</comment>
<dbReference type="PANTHER" id="PTHR46470">
    <property type="entry name" value="N-ACYLNEURAMINATE-9-PHOSPHATASE"/>
    <property type="match status" value="1"/>
</dbReference>
<gene>
    <name evidence="5" type="ORF">S01H4_37155</name>
</gene>
<dbReference type="InterPro" id="IPR006439">
    <property type="entry name" value="HAD-SF_hydro_IA"/>
</dbReference>
<keyword evidence="3" id="KW-0378">Hydrolase</keyword>
<dbReference type="NCBIfam" id="TIGR01549">
    <property type="entry name" value="HAD-SF-IA-v1"/>
    <property type="match status" value="1"/>
</dbReference>
<dbReference type="SUPFAM" id="SSF56784">
    <property type="entry name" value="HAD-like"/>
    <property type="match status" value="1"/>
</dbReference>
<dbReference type="GO" id="GO:0046872">
    <property type="term" value="F:metal ion binding"/>
    <property type="evidence" value="ECO:0007669"/>
    <property type="project" value="UniProtKB-KW"/>
</dbReference>
<organism evidence="5">
    <name type="scientific">marine sediment metagenome</name>
    <dbReference type="NCBI Taxonomy" id="412755"/>
    <lineage>
        <taxon>unclassified sequences</taxon>
        <taxon>metagenomes</taxon>
        <taxon>ecological metagenomes</taxon>
    </lineage>
</organism>
<proteinExistence type="predicted"/>
<evidence type="ECO:0000256" key="4">
    <source>
        <dbReference type="ARBA" id="ARBA00022842"/>
    </source>
</evidence>
<accession>X1CPJ5</accession>
<feature type="non-terminal residue" evidence="5">
    <location>
        <position position="1"/>
    </location>
</feature>
<comment type="caution">
    <text evidence="5">The sequence shown here is derived from an EMBL/GenBank/DDBJ whole genome shotgun (WGS) entry which is preliminary data.</text>
</comment>
<dbReference type="InterPro" id="IPR036412">
    <property type="entry name" value="HAD-like_sf"/>
</dbReference>
<evidence type="ECO:0000256" key="3">
    <source>
        <dbReference type="ARBA" id="ARBA00022801"/>
    </source>
</evidence>
<dbReference type="InterPro" id="IPR051400">
    <property type="entry name" value="HAD-like_hydrolase"/>
</dbReference>
<dbReference type="GO" id="GO:0016791">
    <property type="term" value="F:phosphatase activity"/>
    <property type="evidence" value="ECO:0007669"/>
    <property type="project" value="TreeGrafter"/>
</dbReference>
<evidence type="ECO:0000256" key="2">
    <source>
        <dbReference type="ARBA" id="ARBA00022723"/>
    </source>
</evidence>
<dbReference type="AlphaFoldDB" id="X1CPJ5"/>
<name>X1CPJ5_9ZZZZ</name>
<dbReference type="Gene3D" id="3.40.50.1000">
    <property type="entry name" value="HAD superfamily/HAD-like"/>
    <property type="match status" value="1"/>
</dbReference>
<dbReference type="GO" id="GO:0044281">
    <property type="term" value="P:small molecule metabolic process"/>
    <property type="evidence" value="ECO:0007669"/>
    <property type="project" value="UniProtKB-ARBA"/>
</dbReference>